<organism evidence="2 3">
    <name type="scientific">Sungkyunkwania multivorans</name>
    <dbReference type="NCBI Taxonomy" id="1173618"/>
    <lineage>
        <taxon>Bacteria</taxon>
        <taxon>Pseudomonadati</taxon>
        <taxon>Bacteroidota</taxon>
        <taxon>Flavobacteriia</taxon>
        <taxon>Flavobacteriales</taxon>
        <taxon>Flavobacteriaceae</taxon>
        <taxon>Sungkyunkwania</taxon>
    </lineage>
</organism>
<accession>A0ABW3CY37</accession>
<evidence type="ECO:0008006" key="4">
    <source>
        <dbReference type="Google" id="ProtNLM"/>
    </source>
</evidence>
<feature type="chain" id="PRO_5046479280" description="Lipoprotein" evidence="1">
    <location>
        <begin position="31"/>
        <end position="286"/>
    </location>
</feature>
<comment type="caution">
    <text evidence="2">The sequence shown here is derived from an EMBL/GenBank/DDBJ whole genome shotgun (WGS) entry which is preliminary data.</text>
</comment>
<proteinExistence type="predicted"/>
<dbReference type="RefSeq" id="WP_386408089.1">
    <property type="nucleotide sequence ID" value="NZ_JBHTJH010000010.1"/>
</dbReference>
<dbReference type="EMBL" id="JBHTJH010000010">
    <property type="protein sequence ID" value="MFD0862709.1"/>
    <property type="molecule type" value="Genomic_DNA"/>
</dbReference>
<dbReference type="PROSITE" id="PS51257">
    <property type="entry name" value="PROKAR_LIPOPROTEIN"/>
    <property type="match status" value="1"/>
</dbReference>
<name>A0ABW3CY37_9FLAO</name>
<evidence type="ECO:0000313" key="2">
    <source>
        <dbReference type="EMBL" id="MFD0862709.1"/>
    </source>
</evidence>
<feature type="signal peptide" evidence="1">
    <location>
        <begin position="1"/>
        <end position="30"/>
    </location>
</feature>
<keyword evidence="1" id="KW-0732">Signal</keyword>
<evidence type="ECO:0000313" key="3">
    <source>
        <dbReference type="Proteomes" id="UP001596978"/>
    </source>
</evidence>
<evidence type="ECO:0000256" key="1">
    <source>
        <dbReference type="SAM" id="SignalP"/>
    </source>
</evidence>
<protein>
    <recommendedName>
        <fullName evidence="4">Lipoprotein</fullName>
    </recommendedName>
</protein>
<gene>
    <name evidence="2" type="ORF">ACFQ1M_10885</name>
</gene>
<keyword evidence="3" id="KW-1185">Reference proteome</keyword>
<sequence>MKTSFKKQRSIFLTLMAIVALYSCSNEEVAMEDPTAATLDQELTARDAQIDIATDEVNSIVETVYFNDELESTDPASRSGMSPSNFLPDCVTITTVVTATTREKTIDFGDGCELPNGNVLSGIIYMSYAKDMEAATKTISVSFENFFVNEINIAGSMSRLRQRANDANNPQSTINVDITVTWPDQSFASRLGTKVREWVAGVGSGTWGDNVYLITGSWTSTFRNGTVHSGEVVEPLRRELACLFLVSGTIDLQRNDATATLDFGDGSCDNTASLTLSNGEVLEITL</sequence>
<reference evidence="3" key="1">
    <citation type="journal article" date="2019" name="Int. J. Syst. Evol. Microbiol.">
        <title>The Global Catalogue of Microorganisms (GCM) 10K type strain sequencing project: providing services to taxonomists for standard genome sequencing and annotation.</title>
        <authorList>
            <consortium name="The Broad Institute Genomics Platform"/>
            <consortium name="The Broad Institute Genome Sequencing Center for Infectious Disease"/>
            <person name="Wu L."/>
            <person name="Ma J."/>
        </authorList>
    </citation>
    <scope>NUCLEOTIDE SEQUENCE [LARGE SCALE GENOMIC DNA]</scope>
    <source>
        <strain evidence="3">CCUG 62952</strain>
    </source>
</reference>
<dbReference type="Proteomes" id="UP001596978">
    <property type="component" value="Unassembled WGS sequence"/>
</dbReference>